<dbReference type="Pfam" id="PF02604">
    <property type="entry name" value="PhdYeFM_antitox"/>
    <property type="match status" value="1"/>
</dbReference>
<protein>
    <recommendedName>
        <fullName evidence="2">Antitoxin</fullName>
    </recommendedName>
</protein>
<comment type="caution">
    <text evidence="3">The sequence shown here is derived from an EMBL/GenBank/DDBJ whole genome shotgun (WGS) entry which is preliminary data.</text>
</comment>
<gene>
    <name evidence="3" type="ORF">FHS74_000662</name>
</gene>
<accession>A0A7X0AVN9</accession>
<evidence type="ECO:0000313" key="4">
    <source>
        <dbReference type="Proteomes" id="UP000539175"/>
    </source>
</evidence>
<dbReference type="InterPro" id="IPR036165">
    <property type="entry name" value="YefM-like_sf"/>
</dbReference>
<dbReference type="SUPFAM" id="SSF143120">
    <property type="entry name" value="YefM-like"/>
    <property type="match status" value="1"/>
</dbReference>
<dbReference type="Proteomes" id="UP000539175">
    <property type="component" value="Unassembled WGS sequence"/>
</dbReference>
<dbReference type="PANTHER" id="PTHR35377">
    <property type="entry name" value="ANTITOXIN VAPB49-RELATED-RELATED"/>
    <property type="match status" value="1"/>
</dbReference>
<dbReference type="Gene3D" id="3.40.1620.10">
    <property type="entry name" value="YefM-like domain"/>
    <property type="match status" value="1"/>
</dbReference>
<name>A0A7X0AVN9_9PROT</name>
<organism evidence="3 4">
    <name type="scientific">Nitrospirillum iridis</name>
    <dbReference type="NCBI Taxonomy" id="765888"/>
    <lineage>
        <taxon>Bacteria</taxon>
        <taxon>Pseudomonadati</taxon>
        <taxon>Pseudomonadota</taxon>
        <taxon>Alphaproteobacteria</taxon>
        <taxon>Rhodospirillales</taxon>
        <taxon>Azospirillaceae</taxon>
        <taxon>Nitrospirillum</taxon>
    </lineage>
</organism>
<keyword evidence="4" id="KW-1185">Reference proteome</keyword>
<evidence type="ECO:0000313" key="3">
    <source>
        <dbReference type="EMBL" id="MBB6250121.1"/>
    </source>
</evidence>
<proteinExistence type="inferred from homology"/>
<dbReference type="NCBIfam" id="TIGR01552">
    <property type="entry name" value="phd_fam"/>
    <property type="match status" value="1"/>
</dbReference>
<dbReference type="RefSeq" id="WP_184797442.1">
    <property type="nucleotide sequence ID" value="NZ_JACIIZ010000002.1"/>
</dbReference>
<dbReference type="InterPro" id="IPR051416">
    <property type="entry name" value="phD-YefM_TA_antitoxins"/>
</dbReference>
<evidence type="ECO:0000256" key="2">
    <source>
        <dbReference type="RuleBase" id="RU362080"/>
    </source>
</evidence>
<reference evidence="3 4" key="1">
    <citation type="submission" date="2020-08" db="EMBL/GenBank/DDBJ databases">
        <title>Genomic Encyclopedia of Type Strains, Phase IV (KMG-IV): sequencing the most valuable type-strain genomes for metagenomic binning, comparative biology and taxonomic classification.</title>
        <authorList>
            <person name="Goeker M."/>
        </authorList>
    </citation>
    <scope>NUCLEOTIDE SEQUENCE [LARGE SCALE GENOMIC DNA]</scope>
    <source>
        <strain evidence="3 4">DSM 22198</strain>
    </source>
</reference>
<dbReference type="AlphaFoldDB" id="A0A7X0AVN9"/>
<dbReference type="PANTHER" id="PTHR35377:SF4">
    <property type="entry name" value="PREVENT-HOST-DEATH FAMILY PROTEIN"/>
    <property type="match status" value="1"/>
</dbReference>
<comment type="function">
    <text evidence="2">Antitoxin component of a type II toxin-antitoxin (TA) system.</text>
</comment>
<dbReference type="EMBL" id="JACIIZ010000002">
    <property type="protein sequence ID" value="MBB6250121.1"/>
    <property type="molecule type" value="Genomic_DNA"/>
</dbReference>
<dbReference type="InterPro" id="IPR006442">
    <property type="entry name" value="Antitoxin_Phd/YefM"/>
</dbReference>
<evidence type="ECO:0000256" key="1">
    <source>
        <dbReference type="ARBA" id="ARBA00009981"/>
    </source>
</evidence>
<comment type="similarity">
    <text evidence="1 2">Belongs to the phD/YefM antitoxin family.</text>
</comment>
<sequence length="81" mass="8804">MSDPINLYEAKTHLSQLVERAAAGEEIIIAKAGRPMARLMPLEVAEGPRVPGLWKGKIEIGPDFDAPLPEEIAWAFGRGLP</sequence>